<dbReference type="Gene3D" id="1.20.1560.10">
    <property type="entry name" value="ABC transporter type 1, transmembrane domain"/>
    <property type="match status" value="1"/>
</dbReference>
<feature type="transmembrane region" description="Helical" evidence="5">
    <location>
        <begin position="905"/>
        <end position="927"/>
    </location>
</feature>
<evidence type="ECO:0000313" key="6">
    <source>
        <dbReference type="EMBL" id="OUS43081.1"/>
    </source>
</evidence>
<organism evidence="6">
    <name type="scientific">Ostreococcus tauri</name>
    <name type="common">Marine green alga</name>
    <dbReference type="NCBI Taxonomy" id="70448"/>
    <lineage>
        <taxon>Eukaryota</taxon>
        <taxon>Viridiplantae</taxon>
        <taxon>Chlorophyta</taxon>
        <taxon>Mamiellophyceae</taxon>
        <taxon>Mamiellales</taxon>
        <taxon>Bathycoccaceae</taxon>
        <taxon>Ostreococcus</taxon>
    </lineage>
</organism>
<evidence type="ECO:0000256" key="5">
    <source>
        <dbReference type="SAM" id="Phobius"/>
    </source>
</evidence>
<gene>
    <name evidence="6" type="ORF">BE221DRAFT_195096</name>
</gene>
<feature type="compositionally biased region" description="Low complexity" evidence="4">
    <location>
        <begin position="1440"/>
        <end position="1452"/>
    </location>
</feature>
<name>A0A1Y5I0L7_OSTTA</name>
<evidence type="ECO:0000256" key="3">
    <source>
        <dbReference type="ARBA" id="ARBA00023136"/>
    </source>
</evidence>
<dbReference type="Proteomes" id="UP000195557">
    <property type="component" value="Unassembled WGS sequence"/>
</dbReference>
<dbReference type="InterPro" id="IPR036640">
    <property type="entry name" value="ABC1_TM_sf"/>
</dbReference>
<feature type="transmembrane region" description="Helical" evidence="5">
    <location>
        <begin position="799"/>
        <end position="817"/>
    </location>
</feature>
<accession>A0A1Y5I0L7</accession>
<dbReference type="GO" id="GO:0005524">
    <property type="term" value="F:ATP binding"/>
    <property type="evidence" value="ECO:0007669"/>
    <property type="project" value="InterPro"/>
</dbReference>
<dbReference type="EMBL" id="KZ155835">
    <property type="protein sequence ID" value="OUS43081.1"/>
    <property type="molecule type" value="Genomic_DNA"/>
</dbReference>
<keyword evidence="3 5" id="KW-0472">Membrane</keyword>
<feature type="region of interest" description="Disordered" evidence="4">
    <location>
        <begin position="1440"/>
        <end position="1503"/>
    </location>
</feature>
<feature type="transmembrane region" description="Helical" evidence="5">
    <location>
        <begin position="511"/>
        <end position="532"/>
    </location>
</feature>
<protein>
    <submittedName>
        <fullName evidence="6">Uncharacterized protein</fullName>
    </submittedName>
</protein>
<evidence type="ECO:0000256" key="2">
    <source>
        <dbReference type="ARBA" id="ARBA00022989"/>
    </source>
</evidence>
<sequence>MASSSHPPRWSRRTARATGRSARARLKFHRVRVALMSLISSILAPRALAASAPAAGDTYATSSYYQGDAGVVSLDLQGTRTCWDESTWHQRPDVPEVLLKSTIPLEVITGWASQRMATLVLGILLREKLGYTVEYKTWDKDGSAQQLLGTMTQTGRQYVNVLYGKSVFDLELWPVSGATGRTLASKTTVGTIPDYTLVGALGQVARNGWYLNADAVPNPELWSSLPLLNSSGAFDQTKAIGQRLTLSIELNVTDLSQGSEDDKAICPTSSTTVSWYGGTLDCVTGSWAPVALGAPVSSARCCTRYYNRTNECTSGMRPCVALVSNNPAWVKSEHERRVIASGLPLEIIYQNSLAVVEWAKWKTDTGTPTPVLFYRWEPDLAITEQTYIRIALQDPVYCSASYLNVDGDLVIPERLSNSYAHASSSPAQSCDFSQEVLEKGAHEPSRIYFSDAFYLVEELQITFTNIQNLLGLRMNLTSTYPDVTEREFAAACQWLKEHESAWSDYIIPNTYYFTVLWKVALALGCFLIYVIVQQMRVFRRGEYYDTQKRKGEEVLAAMEQNPIFMLDRLEQKEFHVMDDLMDLEEESLAGLPELSFKVRELHVGDDEYGVKLTIVRNHVDNVPAHAELEITSLTAKLGLDYDRLVKEDANGPGSLNETEPGGRTRVEFEPGQCEMRVVLPFLSNACWTPATNLFITMTSVKGEGAARIFPIDSVAVFIHAMGFFPEGFRLSMTDGSSFNKILRFLFSFLDEAIDLEWIIPLTWRYQLVNCIMALLDTFVWSLFFAILVNEGLLQRRSDWCILVAMVFVAIELFRYHIGLHYFPGSYVLQTHLEVLLGKKFSSLSTADLEAIGSAESLFRVSASTDTNTIRTDLWARLHATFIDLYRLAGASVFIAYSFKDQQELVGYTIGMIGVIFLGALFFISFRIRKSYVAGIMEDELEVMVYDTSHYLYRNTGLVRESHTEARTSDRQYEKLWLFLDGGIFERWYQDYFNKWTLFACLTLVIALMYGFAPQILAIDKVTVGMFIAIVTSISQLGNAVIAIADNISVMLASVSKVAHMAALLNIRSSRRRRLDAMHKLYQSGADGEEDETKFHRNHESNSIQTLCSVNENETACIYLDRMTLTLQPPEQGTKAINIFTALSAFDQHGTQVQYIPAGGFIGIRETRGTFSRTFMNLLAGTDVAFSGVGCINPRYETVVRLRRDKESILMCESLMQNLLVGITLELSRLPPRCRRARLMQECMRRYDSEFLWKLCTALAFTPSLTGTQYREDWAMVSMTSIATLLDPITVFKITFVQAILQHPDVIMVDGFGDDFPAPDLASAVEVLRLFVEKKLPIIRDPSLRLQQMEREVRTVIWHGSPWSLLAALTPNEFVVNITSKSAATVTPAHVAFNGVRASDTSVALSKIPPAKDIVNPVGITMMRNMRSFVSKSLKVESQSKNRSFLSSSSSKKNSARKRSKENRIASLSAQVDDEPGTSARSLDALSDSESKSSRGGFFGFGKK</sequence>
<reference evidence="6" key="1">
    <citation type="submission" date="2017-04" db="EMBL/GenBank/DDBJ databases">
        <title>Population genomics of picophytoplankton unveils novel chromosome hypervariability.</title>
        <authorList>
            <consortium name="DOE Joint Genome Institute"/>
            <person name="Blanc-Mathieu R."/>
            <person name="Krasovec M."/>
            <person name="Hebrard M."/>
            <person name="Yau S."/>
            <person name="Desgranges E."/>
            <person name="Martin J."/>
            <person name="Schackwitz W."/>
            <person name="Kuo A."/>
            <person name="Salin G."/>
            <person name="Donnadieu C."/>
            <person name="Desdevises Y."/>
            <person name="Sanchez-Ferandin S."/>
            <person name="Moreau H."/>
            <person name="Rivals E."/>
            <person name="Grigoriev I.V."/>
            <person name="Grimsley N."/>
            <person name="Eyre-Walker A."/>
            <person name="Piganeau G."/>
        </authorList>
    </citation>
    <scope>NUCLEOTIDE SEQUENCE [LARGE SCALE GENOMIC DNA]</scope>
    <source>
        <strain evidence="6">RCC 1115</strain>
    </source>
</reference>
<proteinExistence type="predicted"/>
<evidence type="ECO:0000256" key="4">
    <source>
        <dbReference type="SAM" id="MobiDB-lite"/>
    </source>
</evidence>
<keyword evidence="1 5" id="KW-0812">Transmembrane</keyword>
<feature type="transmembrane region" description="Helical" evidence="5">
    <location>
        <begin position="765"/>
        <end position="787"/>
    </location>
</feature>
<evidence type="ECO:0000256" key="1">
    <source>
        <dbReference type="ARBA" id="ARBA00022692"/>
    </source>
</evidence>
<feature type="transmembrane region" description="Helical" evidence="5">
    <location>
        <begin position="995"/>
        <end position="1012"/>
    </location>
</feature>
<dbReference type="GO" id="GO:0016020">
    <property type="term" value="C:membrane"/>
    <property type="evidence" value="ECO:0007669"/>
    <property type="project" value="InterPro"/>
</dbReference>
<keyword evidence="2 5" id="KW-1133">Transmembrane helix</keyword>
<dbReference type="SUPFAM" id="SSF90123">
    <property type="entry name" value="ABC transporter transmembrane region"/>
    <property type="match status" value="1"/>
</dbReference>